<dbReference type="InterPro" id="IPR017871">
    <property type="entry name" value="ABC_transporter-like_CS"/>
</dbReference>
<keyword evidence="5 8" id="KW-1133">Transmembrane helix</keyword>
<feature type="transmembrane region" description="Helical" evidence="8">
    <location>
        <begin position="147"/>
        <end position="167"/>
    </location>
</feature>
<dbReference type="Pfam" id="PF00005">
    <property type="entry name" value="ABC_tran"/>
    <property type="match status" value="1"/>
</dbReference>
<evidence type="ECO:0000256" key="1">
    <source>
        <dbReference type="ARBA" id="ARBA00004651"/>
    </source>
</evidence>
<dbReference type="EMBL" id="BAABKZ010000001">
    <property type="protein sequence ID" value="GAA5089796.1"/>
    <property type="molecule type" value="Genomic_DNA"/>
</dbReference>
<evidence type="ECO:0008006" key="13">
    <source>
        <dbReference type="Google" id="ProtNLM"/>
    </source>
</evidence>
<evidence type="ECO:0000259" key="10">
    <source>
        <dbReference type="PROSITE" id="PS50929"/>
    </source>
</evidence>
<keyword evidence="6 8" id="KW-0472">Membrane</keyword>
<dbReference type="SUPFAM" id="SSF52540">
    <property type="entry name" value="P-loop containing nucleoside triphosphate hydrolases"/>
    <property type="match status" value="1"/>
</dbReference>
<feature type="compositionally biased region" description="Basic and acidic residues" evidence="7">
    <location>
        <begin position="363"/>
        <end position="376"/>
    </location>
</feature>
<dbReference type="CDD" id="cd18584">
    <property type="entry name" value="ABC_6TM_AarD_CydD"/>
    <property type="match status" value="1"/>
</dbReference>
<dbReference type="PANTHER" id="PTHR24221:SF590">
    <property type="entry name" value="COMPONENT LINKED WITH THE ASSEMBLY OF CYTOCHROME' TRANSPORT TRANSMEMBRANE ATP-BINDING PROTEIN ABC TRANSPORTER CYDD-RELATED"/>
    <property type="match status" value="1"/>
</dbReference>
<evidence type="ECO:0000256" key="3">
    <source>
        <dbReference type="ARBA" id="ARBA00022741"/>
    </source>
</evidence>
<dbReference type="SMART" id="SM00382">
    <property type="entry name" value="AAA"/>
    <property type="match status" value="1"/>
</dbReference>
<dbReference type="InterPro" id="IPR014216">
    <property type="entry name" value="ABC_transptr_CydD"/>
</dbReference>
<gene>
    <name evidence="11" type="ORF">GCM10025760_14370</name>
</gene>
<feature type="transmembrane region" description="Helical" evidence="8">
    <location>
        <begin position="73"/>
        <end position="93"/>
    </location>
</feature>
<dbReference type="InterPro" id="IPR003593">
    <property type="entry name" value="AAA+_ATPase"/>
</dbReference>
<reference evidence="12" key="1">
    <citation type="journal article" date="2019" name="Int. J. Syst. Evol. Microbiol.">
        <title>The Global Catalogue of Microorganisms (GCM) 10K type strain sequencing project: providing services to taxonomists for standard genome sequencing and annotation.</title>
        <authorList>
            <consortium name="The Broad Institute Genomics Platform"/>
            <consortium name="The Broad Institute Genome Sequencing Center for Infectious Disease"/>
            <person name="Wu L."/>
            <person name="Ma J."/>
        </authorList>
    </citation>
    <scope>NUCLEOTIDE SEQUENCE [LARGE SCALE GENOMIC DNA]</scope>
    <source>
        <strain evidence="12">JCM 18959</strain>
    </source>
</reference>
<dbReference type="InterPro" id="IPR027417">
    <property type="entry name" value="P-loop_NTPase"/>
</dbReference>
<evidence type="ECO:0000256" key="6">
    <source>
        <dbReference type="ARBA" id="ARBA00023136"/>
    </source>
</evidence>
<evidence type="ECO:0000259" key="9">
    <source>
        <dbReference type="PROSITE" id="PS50893"/>
    </source>
</evidence>
<dbReference type="CDD" id="cd03228">
    <property type="entry name" value="ABCC_MRP_Like"/>
    <property type="match status" value="1"/>
</dbReference>
<evidence type="ECO:0000256" key="4">
    <source>
        <dbReference type="ARBA" id="ARBA00022840"/>
    </source>
</evidence>
<feature type="domain" description="ABC transporter" evidence="9">
    <location>
        <begin position="391"/>
        <end position="606"/>
    </location>
</feature>
<feature type="region of interest" description="Disordered" evidence="7">
    <location>
        <begin position="360"/>
        <end position="389"/>
    </location>
</feature>
<dbReference type="PANTHER" id="PTHR24221">
    <property type="entry name" value="ATP-BINDING CASSETTE SUB-FAMILY B"/>
    <property type="match status" value="1"/>
</dbReference>
<dbReference type="Proteomes" id="UP001501407">
    <property type="component" value="Unassembled WGS sequence"/>
</dbReference>
<dbReference type="InterPro" id="IPR039421">
    <property type="entry name" value="Type_1_exporter"/>
</dbReference>
<comment type="caution">
    <text evidence="11">The sequence shown here is derived from an EMBL/GenBank/DDBJ whole genome shotgun (WGS) entry which is preliminary data.</text>
</comment>
<evidence type="ECO:0000256" key="5">
    <source>
        <dbReference type="ARBA" id="ARBA00022989"/>
    </source>
</evidence>
<dbReference type="PROSITE" id="PS50893">
    <property type="entry name" value="ABC_TRANSPORTER_2"/>
    <property type="match status" value="1"/>
</dbReference>
<proteinExistence type="predicted"/>
<dbReference type="NCBIfam" id="TIGR02857">
    <property type="entry name" value="CydD"/>
    <property type="match status" value="1"/>
</dbReference>
<evidence type="ECO:0000313" key="11">
    <source>
        <dbReference type="EMBL" id="GAA5089796.1"/>
    </source>
</evidence>
<dbReference type="InterPro" id="IPR011527">
    <property type="entry name" value="ABC1_TM_dom"/>
</dbReference>
<evidence type="ECO:0000313" key="12">
    <source>
        <dbReference type="Proteomes" id="UP001501407"/>
    </source>
</evidence>
<evidence type="ECO:0000256" key="7">
    <source>
        <dbReference type="SAM" id="MobiDB-lite"/>
    </source>
</evidence>
<dbReference type="Pfam" id="PF00664">
    <property type="entry name" value="ABC_membrane"/>
    <property type="match status" value="1"/>
</dbReference>
<accession>A0ABP9M2Q1</accession>
<keyword evidence="12" id="KW-1185">Reference proteome</keyword>
<name>A0ABP9M2Q1_9MICO</name>
<dbReference type="SUPFAM" id="SSF90123">
    <property type="entry name" value="ABC transporter transmembrane region"/>
    <property type="match status" value="1"/>
</dbReference>
<evidence type="ECO:0000256" key="2">
    <source>
        <dbReference type="ARBA" id="ARBA00022692"/>
    </source>
</evidence>
<dbReference type="Gene3D" id="3.40.50.300">
    <property type="entry name" value="P-loop containing nucleotide triphosphate hydrolases"/>
    <property type="match status" value="1"/>
</dbReference>
<organism evidence="11 12">
    <name type="scientific">Microbacterium yannicii</name>
    <dbReference type="NCBI Taxonomy" id="671622"/>
    <lineage>
        <taxon>Bacteria</taxon>
        <taxon>Bacillati</taxon>
        <taxon>Actinomycetota</taxon>
        <taxon>Actinomycetes</taxon>
        <taxon>Micrococcales</taxon>
        <taxon>Microbacteriaceae</taxon>
        <taxon>Microbacterium</taxon>
    </lineage>
</organism>
<dbReference type="RefSeq" id="WP_194413221.1">
    <property type="nucleotide sequence ID" value="NZ_BAABKZ010000001.1"/>
</dbReference>
<dbReference type="PROSITE" id="PS00211">
    <property type="entry name" value="ABC_TRANSPORTER_1"/>
    <property type="match status" value="1"/>
</dbReference>
<evidence type="ECO:0000256" key="8">
    <source>
        <dbReference type="SAM" id="Phobius"/>
    </source>
</evidence>
<feature type="transmembrane region" description="Helical" evidence="8">
    <location>
        <begin position="30"/>
        <end position="53"/>
    </location>
</feature>
<sequence length="606" mass="64118">MDENNGGGPATTSGKPVDPRLLRYARASRWFFLVIGAIALAQTAVIVAFAWLLTRAVTGAIEGMPSAELVRTLGALAAVVALRAVLLWAREAVAAHAAARVQMQLRTALIEGIGVLGPEWLGARNSAALAITAGRGLDALEAYFGRYLPQLVQTVVATPLIIAVMWWQDWISGLTVLLTLPLIPIFMVLIGLATRTVQQRQWQTLQRLASRFADTVQGLSTLKVFGRQHRAAASIEKVTDDYRRETMRVLRVSFLSGFALEFLASISVAIVAVSIGFRLIDGSLTLAVGLFVLLLAPEAYLPLRQVGVQFHAAAEGIAATEDVFDVLDAARGRTASPSQPRAGGVPAPVLETAAPVAAAHAPVGERARNERDETLRPSEQPLATPPTSTRPRLELAAVRVRRGEQWLPPVDLTAGPRTVTLIEGPSGAGKSSVFAALRGAATFEGTATWNGVDVRHLAPTEWLAWAGQRPGLLAGTIADNVALGDPAPDRAIVRRALDLAGAGALDPTLELGVQGAGLSGGQAQRVAVARALYRHLRGAAPVIALDEPSSALDPETEARLWSSVRSLADAGATVLLVSHRTSARRIADAVVRLALRQPQGPIEVLA</sequence>
<keyword evidence="3" id="KW-0547">Nucleotide-binding</keyword>
<dbReference type="PROSITE" id="PS50929">
    <property type="entry name" value="ABC_TM1F"/>
    <property type="match status" value="1"/>
</dbReference>
<keyword evidence="2 8" id="KW-0812">Transmembrane</keyword>
<dbReference type="Gene3D" id="1.20.1560.10">
    <property type="entry name" value="ABC transporter type 1, transmembrane domain"/>
    <property type="match status" value="1"/>
</dbReference>
<feature type="domain" description="ABC transmembrane type-1" evidence="10">
    <location>
        <begin position="33"/>
        <end position="315"/>
    </location>
</feature>
<comment type="subcellular location">
    <subcellularLocation>
        <location evidence="1">Cell membrane</location>
        <topology evidence="1">Multi-pass membrane protein</topology>
    </subcellularLocation>
</comment>
<dbReference type="InterPro" id="IPR003439">
    <property type="entry name" value="ABC_transporter-like_ATP-bd"/>
</dbReference>
<protein>
    <recommendedName>
        <fullName evidence="13">Thiol reductant ABC exporter subunit CydD</fullName>
    </recommendedName>
</protein>
<keyword evidence="4" id="KW-0067">ATP-binding</keyword>
<dbReference type="InterPro" id="IPR036640">
    <property type="entry name" value="ABC1_TM_sf"/>
</dbReference>
<feature type="transmembrane region" description="Helical" evidence="8">
    <location>
        <begin position="252"/>
        <end position="277"/>
    </location>
</feature>
<feature type="transmembrane region" description="Helical" evidence="8">
    <location>
        <begin position="173"/>
        <end position="193"/>
    </location>
</feature>